<name>A0A9P4UUL1_9PEZI</name>
<dbReference type="Proteomes" id="UP000799441">
    <property type="component" value="Unassembled WGS sequence"/>
</dbReference>
<proteinExistence type="predicted"/>
<reference evidence="1" key="1">
    <citation type="journal article" date="2020" name="Stud. Mycol.">
        <title>101 Dothideomycetes genomes: a test case for predicting lifestyles and emergence of pathogens.</title>
        <authorList>
            <person name="Haridas S."/>
            <person name="Albert R."/>
            <person name="Binder M."/>
            <person name="Bloem J."/>
            <person name="Labutti K."/>
            <person name="Salamov A."/>
            <person name="Andreopoulos B."/>
            <person name="Baker S."/>
            <person name="Barry K."/>
            <person name="Bills G."/>
            <person name="Bluhm B."/>
            <person name="Cannon C."/>
            <person name="Castanera R."/>
            <person name="Culley D."/>
            <person name="Daum C."/>
            <person name="Ezra D."/>
            <person name="Gonzalez J."/>
            <person name="Henrissat B."/>
            <person name="Kuo A."/>
            <person name="Liang C."/>
            <person name="Lipzen A."/>
            <person name="Lutzoni F."/>
            <person name="Magnuson J."/>
            <person name="Mondo S."/>
            <person name="Nolan M."/>
            <person name="Ohm R."/>
            <person name="Pangilinan J."/>
            <person name="Park H.-J."/>
            <person name="Ramirez L."/>
            <person name="Alfaro M."/>
            <person name="Sun H."/>
            <person name="Tritt A."/>
            <person name="Yoshinaga Y."/>
            <person name="Zwiers L.-H."/>
            <person name="Turgeon B."/>
            <person name="Goodwin S."/>
            <person name="Spatafora J."/>
            <person name="Crous P."/>
            <person name="Grigoriev I."/>
        </authorList>
    </citation>
    <scope>NUCLEOTIDE SEQUENCE</scope>
    <source>
        <strain evidence="1">CBS 116435</strain>
    </source>
</reference>
<keyword evidence="2" id="KW-1185">Reference proteome</keyword>
<dbReference type="AlphaFoldDB" id="A0A9P4UUL1"/>
<gene>
    <name evidence="1" type="ORF">K431DRAFT_99426</name>
</gene>
<evidence type="ECO:0000313" key="1">
    <source>
        <dbReference type="EMBL" id="KAF2725250.1"/>
    </source>
</evidence>
<comment type="caution">
    <text evidence="1">The sequence shown here is derived from an EMBL/GenBank/DDBJ whole genome shotgun (WGS) entry which is preliminary data.</text>
</comment>
<accession>A0A9P4UUL1</accession>
<dbReference type="EMBL" id="MU003768">
    <property type="protein sequence ID" value="KAF2725250.1"/>
    <property type="molecule type" value="Genomic_DNA"/>
</dbReference>
<sequence>MEPVSVAWASSLHANLAATGAPLAFLGHKGETFSGPVACLVLSSGSLIAPDAVPGAKELRSLRMLWTSAWGCYPGPGDQVFPFRLSTSSLVHCIHTRVKARDSRFREMPWNLLDCGK</sequence>
<organism evidence="1 2">
    <name type="scientific">Polychaeton citri CBS 116435</name>
    <dbReference type="NCBI Taxonomy" id="1314669"/>
    <lineage>
        <taxon>Eukaryota</taxon>
        <taxon>Fungi</taxon>
        <taxon>Dikarya</taxon>
        <taxon>Ascomycota</taxon>
        <taxon>Pezizomycotina</taxon>
        <taxon>Dothideomycetes</taxon>
        <taxon>Dothideomycetidae</taxon>
        <taxon>Capnodiales</taxon>
        <taxon>Capnodiaceae</taxon>
        <taxon>Polychaeton</taxon>
    </lineage>
</organism>
<evidence type="ECO:0000313" key="2">
    <source>
        <dbReference type="Proteomes" id="UP000799441"/>
    </source>
</evidence>
<protein>
    <submittedName>
        <fullName evidence="1">Uncharacterized protein</fullName>
    </submittedName>
</protein>